<dbReference type="GO" id="GO:0006508">
    <property type="term" value="P:proteolysis"/>
    <property type="evidence" value="ECO:0007669"/>
    <property type="project" value="InterPro"/>
</dbReference>
<dbReference type="PANTHER" id="PTHR48104:SF30">
    <property type="entry name" value="METACASPASE-1"/>
    <property type="match status" value="1"/>
</dbReference>
<feature type="compositionally biased region" description="Basic and acidic residues" evidence="4">
    <location>
        <begin position="214"/>
        <end position="228"/>
    </location>
</feature>
<keyword evidence="3" id="KW-0645">Protease</keyword>
<reference evidence="6 7" key="1">
    <citation type="journal article" date="2020" name="ISME J.">
        <title>Uncovering the hidden diversity of litter-decomposition mechanisms in mushroom-forming fungi.</title>
        <authorList>
            <person name="Floudas D."/>
            <person name="Bentzer J."/>
            <person name="Ahren D."/>
            <person name="Johansson T."/>
            <person name="Persson P."/>
            <person name="Tunlid A."/>
        </authorList>
    </citation>
    <scope>NUCLEOTIDE SEQUENCE [LARGE SCALE GENOMIC DNA]</scope>
    <source>
        <strain evidence="6 7">CBS 101986</strain>
    </source>
</reference>
<dbReference type="Proteomes" id="UP000567179">
    <property type="component" value="Unassembled WGS sequence"/>
</dbReference>
<evidence type="ECO:0000256" key="1">
    <source>
        <dbReference type="ARBA" id="ARBA00009005"/>
    </source>
</evidence>
<keyword evidence="3" id="KW-0378">Hydrolase</keyword>
<dbReference type="Pfam" id="PF00656">
    <property type="entry name" value="Peptidase_C14"/>
    <property type="match status" value="1"/>
</dbReference>
<dbReference type="InterPro" id="IPR050452">
    <property type="entry name" value="Metacaspase"/>
</dbReference>
<evidence type="ECO:0000259" key="5">
    <source>
        <dbReference type="Pfam" id="PF00656"/>
    </source>
</evidence>
<feature type="domain" description="Peptidase C14 caspase" evidence="5">
    <location>
        <begin position="344"/>
        <end position="593"/>
    </location>
</feature>
<organism evidence="6 7">
    <name type="scientific">Psilocybe cf. subviscida</name>
    <dbReference type="NCBI Taxonomy" id="2480587"/>
    <lineage>
        <taxon>Eukaryota</taxon>
        <taxon>Fungi</taxon>
        <taxon>Dikarya</taxon>
        <taxon>Basidiomycota</taxon>
        <taxon>Agaricomycotina</taxon>
        <taxon>Agaricomycetes</taxon>
        <taxon>Agaricomycetidae</taxon>
        <taxon>Agaricales</taxon>
        <taxon>Agaricineae</taxon>
        <taxon>Strophariaceae</taxon>
        <taxon>Psilocybe</taxon>
    </lineage>
</organism>
<accession>A0A8H5AVW8</accession>
<evidence type="ECO:0000256" key="3">
    <source>
        <dbReference type="ARBA" id="ARBA00022807"/>
    </source>
</evidence>
<dbReference type="GO" id="GO:0005737">
    <property type="term" value="C:cytoplasm"/>
    <property type="evidence" value="ECO:0007669"/>
    <property type="project" value="TreeGrafter"/>
</dbReference>
<comment type="caution">
    <text evidence="6">The sequence shown here is derived from an EMBL/GenBank/DDBJ whole genome shotgun (WGS) entry which is preliminary data.</text>
</comment>
<feature type="compositionally biased region" description="Low complexity" evidence="4">
    <location>
        <begin position="251"/>
        <end position="263"/>
    </location>
</feature>
<proteinExistence type="inferred from homology"/>
<evidence type="ECO:0000256" key="2">
    <source>
        <dbReference type="ARBA" id="ARBA00022703"/>
    </source>
</evidence>
<keyword evidence="2" id="KW-0053">Apoptosis</keyword>
<keyword evidence="3" id="KW-0788">Thiol protease</keyword>
<gene>
    <name evidence="6" type="ORF">D9619_003780</name>
</gene>
<feature type="compositionally biased region" description="Low complexity" evidence="4">
    <location>
        <begin position="279"/>
        <end position="307"/>
    </location>
</feature>
<dbReference type="Gene3D" id="3.40.50.12660">
    <property type="match status" value="1"/>
</dbReference>
<dbReference type="InterPro" id="IPR029030">
    <property type="entry name" value="Caspase-like_dom_sf"/>
</dbReference>
<name>A0A8H5AVW8_9AGAR</name>
<dbReference type="OrthoDB" id="3223806at2759"/>
<feature type="region of interest" description="Disordered" evidence="4">
    <location>
        <begin position="199"/>
        <end position="342"/>
    </location>
</feature>
<keyword evidence="7" id="KW-1185">Reference proteome</keyword>
<evidence type="ECO:0000256" key="4">
    <source>
        <dbReference type="SAM" id="MobiDB-lite"/>
    </source>
</evidence>
<evidence type="ECO:0000313" key="7">
    <source>
        <dbReference type="Proteomes" id="UP000567179"/>
    </source>
</evidence>
<comment type="similarity">
    <text evidence="1">Belongs to the peptidase C14B family.</text>
</comment>
<dbReference type="GO" id="GO:0004197">
    <property type="term" value="F:cysteine-type endopeptidase activity"/>
    <property type="evidence" value="ECO:0007669"/>
    <property type="project" value="InterPro"/>
</dbReference>
<feature type="region of interest" description="Disordered" evidence="4">
    <location>
        <begin position="1"/>
        <end position="21"/>
    </location>
</feature>
<evidence type="ECO:0000313" key="6">
    <source>
        <dbReference type="EMBL" id="KAF5311972.1"/>
    </source>
</evidence>
<dbReference type="AlphaFoldDB" id="A0A8H5AVW8"/>
<protein>
    <recommendedName>
        <fullName evidence="5">Peptidase C14 caspase domain-containing protein</fullName>
    </recommendedName>
</protein>
<dbReference type="GO" id="GO:0006915">
    <property type="term" value="P:apoptotic process"/>
    <property type="evidence" value="ECO:0007669"/>
    <property type="project" value="UniProtKB-KW"/>
</dbReference>
<dbReference type="PANTHER" id="PTHR48104">
    <property type="entry name" value="METACASPASE-4"/>
    <property type="match status" value="1"/>
</dbReference>
<dbReference type="SUPFAM" id="SSF52129">
    <property type="entry name" value="Caspase-like"/>
    <property type="match status" value="1"/>
</dbReference>
<sequence length="603" mass="66967">MPAQHQRPVFIDNERTTPNTPSPFDDYMQQLNLLYPAKIVSLSDGLSTMHIRHPRPEWLDSQPGGRPPTPEWAKTCSPFTPERPHQLVPDHPAFQRPDLRSNHQQKGAPAAPYDIHLFDGYRMKCAGADVPPWYGPEFRSAKKGSVEAPVVPPFRSPGFSTPGYEVPTIPPLHTRQFSSPIEGPIASFISSATFSLGHSTGPTEGPFIPPSPSYHDERDRTRRDDSGRHSSRRVQIRSPPVSHTWIPELLSSSVSTASASSSTPRGSRDTNAHIIGPGPSSSATAPSTAQASSSTSPSATTRVVPPTTDDHRDRERSLLQKPRRSVSDLKLRNPKNLSPVRPSRKKAVCIGISYQGQRGRELRGCVNDANTIRKFLMRTAGYESQNIIILTEETGSRTRDSQSQPTYNNIHRALRWLVEGAQAGDSFFLFFSGHGERIPDKSGDEVDGYDKAMVPVDHMTEGYITDDDLHHILVRNLPKKCRLTAFFDACHSGTMLDLPYVYSSSGNLKGTLTTRSAFFAKCSPSDTVSWSSCRDRQTSADTYHNGRPIGAMTHAWVTTLTEKPQQTYKELLGNLRQILRARFVQKPLLSASHVIDTDRIFVY</sequence>
<dbReference type="InterPro" id="IPR011600">
    <property type="entry name" value="Pept_C14_caspase"/>
</dbReference>
<dbReference type="EMBL" id="JAACJJ010000056">
    <property type="protein sequence ID" value="KAF5311972.1"/>
    <property type="molecule type" value="Genomic_DNA"/>
</dbReference>
<feature type="compositionally biased region" description="Basic and acidic residues" evidence="4">
    <location>
        <begin position="308"/>
        <end position="318"/>
    </location>
</feature>